<proteinExistence type="predicted"/>
<reference evidence="2 3" key="1">
    <citation type="submission" date="2015-11" db="EMBL/GenBank/DDBJ databases">
        <title>Aspergillus lentulus strain IFM 54703T.</title>
        <authorList>
            <person name="Kusuya Y."/>
            <person name="Sakai K."/>
            <person name="Kamei K."/>
            <person name="Takahashi H."/>
            <person name="Yaguchi T."/>
        </authorList>
    </citation>
    <scope>NUCLEOTIDE SEQUENCE [LARGE SCALE GENOMIC DNA]</scope>
    <source>
        <strain evidence="2 3">IFM 54703</strain>
    </source>
</reference>
<dbReference type="GO" id="GO:0016491">
    <property type="term" value="F:oxidoreductase activity"/>
    <property type="evidence" value="ECO:0007669"/>
    <property type="project" value="UniProtKB-KW"/>
</dbReference>
<evidence type="ECO:0008006" key="4">
    <source>
        <dbReference type="Google" id="ProtNLM"/>
    </source>
</evidence>
<sequence>MVSLGAILASNRRLESALPAGLVAVFGGATSGIDETATKQFAKHANAPRIYFVGRTDSWAERIKTELKTINPKGSYFSLQCDASLLKSVDEVCQEIKAKETVIGLLFLSIGSLITGTSTVENLHYFAALTYYSRIRFAMNLLPLIRTTPALRRVVTVFKLSATAGRGHFASMLTLSFEVLAQKAPEVSFIHDYPGFVKTDLARGTNGVGMAIVKGLFKVIGPFLFPPASGDAKGVPSEGVGIATGTDGRKGSGVYSVHLDGDTKLQEVLSALRESGLKNKMWKLVEEESIRVTGSVSI</sequence>
<evidence type="ECO:0000313" key="3">
    <source>
        <dbReference type="Proteomes" id="UP000051487"/>
    </source>
</evidence>
<dbReference type="AlphaFoldDB" id="A0AAN4PRP6"/>
<protein>
    <recommendedName>
        <fullName evidence="4">Oxidoreductase andH</fullName>
    </recommendedName>
</protein>
<dbReference type="InterPro" id="IPR036291">
    <property type="entry name" value="NAD(P)-bd_dom_sf"/>
</dbReference>
<dbReference type="Proteomes" id="UP000051487">
    <property type="component" value="Unassembled WGS sequence"/>
</dbReference>
<accession>A0AAN4PRP6</accession>
<gene>
    <name evidence="2" type="ORF">ALT_8797</name>
</gene>
<dbReference type="EMBL" id="BCLY01000016">
    <property type="protein sequence ID" value="GAQ11476.1"/>
    <property type="molecule type" value="Genomic_DNA"/>
</dbReference>
<keyword evidence="1" id="KW-0560">Oxidoreductase</keyword>
<organism evidence="2 3">
    <name type="scientific">Aspergillus lentulus</name>
    <dbReference type="NCBI Taxonomy" id="293939"/>
    <lineage>
        <taxon>Eukaryota</taxon>
        <taxon>Fungi</taxon>
        <taxon>Dikarya</taxon>
        <taxon>Ascomycota</taxon>
        <taxon>Pezizomycotina</taxon>
        <taxon>Eurotiomycetes</taxon>
        <taxon>Eurotiomycetidae</taxon>
        <taxon>Eurotiales</taxon>
        <taxon>Aspergillaceae</taxon>
        <taxon>Aspergillus</taxon>
        <taxon>Aspergillus subgen. Fumigati</taxon>
    </lineage>
</organism>
<dbReference type="PANTHER" id="PTHR47534:SF3">
    <property type="entry name" value="ALCOHOL DEHYDROGENASE-LIKE C-TERMINAL DOMAIN-CONTAINING PROTEIN"/>
    <property type="match status" value="1"/>
</dbReference>
<name>A0AAN4PRP6_ASPLE</name>
<evidence type="ECO:0000256" key="1">
    <source>
        <dbReference type="ARBA" id="ARBA00023002"/>
    </source>
</evidence>
<dbReference type="SUPFAM" id="SSF51735">
    <property type="entry name" value="NAD(P)-binding Rossmann-fold domains"/>
    <property type="match status" value="1"/>
</dbReference>
<dbReference type="Gene3D" id="3.40.50.720">
    <property type="entry name" value="NAD(P)-binding Rossmann-like Domain"/>
    <property type="match status" value="1"/>
</dbReference>
<comment type="caution">
    <text evidence="2">The sequence shown here is derived from an EMBL/GenBank/DDBJ whole genome shotgun (WGS) entry which is preliminary data.</text>
</comment>
<evidence type="ECO:0000313" key="2">
    <source>
        <dbReference type="EMBL" id="GAQ11476.1"/>
    </source>
</evidence>
<dbReference type="InterPro" id="IPR052228">
    <property type="entry name" value="Sec_Metab_Biosynth_Oxidored"/>
</dbReference>
<dbReference type="PANTHER" id="PTHR47534">
    <property type="entry name" value="YALI0E05731P"/>
    <property type="match status" value="1"/>
</dbReference>